<protein>
    <submittedName>
        <fullName evidence="2">Pal1-domain-containing protein</fullName>
    </submittedName>
</protein>
<gene>
    <name evidence="2" type="ORF">BT63DRAFT_273953</name>
</gene>
<dbReference type="GO" id="GO:0005737">
    <property type="term" value="C:cytoplasm"/>
    <property type="evidence" value="ECO:0007669"/>
    <property type="project" value="TreeGrafter"/>
</dbReference>
<dbReference type="EMBL" id="MU004236">
    <property type="protein sequence ID" value="KAF2668353.1"/>
    <property type="molecule type" value="Genomic_DNA"/>
</dbReference>
<feature type="region of interest" description="Disordered" evidence="1">
    <location>
        <begin position="243"/>
        <end position="421"/>
    </location>
</feature>
<evidence type="ECO:0000256" key="1">
    <source>
        <dbReference type="SAM" id="MobiDB-lite"/>
    </source>
</evidence>
<accession>A0A6A6UAL5</accession>
<feature type="compositionally biased region" description="Basic and acidic residues" evidence="1">
    <location>
        <begin position="339"/>
        <end position="350"/>
    </location>
</feature>
<dbReference type="PANTHER" id="PTHR28307:SF2">
    <property type="entry name" value="PROTEIN PAL1"/>
    <property type="match status" value="1"/>
</dbReference>
<feature type="compositionally biased region" description="Polar residues" evidence="1">
    <location>
        <begin position="329"/>
        <end position="338"/>
    </location>
</feature>
<reference evidence="2" key="1">
    <citation type="journal article" date="2020" name="Stud. Mycol.">
        <title>101 Dothideomycetes genomes: a test case for predicting lifestyles and emergence of pathogens.</title>
        <authorList>
            <person name="Haridas S."/>
            <person name="Albert R."/>
            <person name="Binder M."/>
            <person name="Bloem J."/>
            <person name="Labutti K."/>
            <person name="Salamov A."/>
            <person name="Andreopoulos B."/>
            <person name="Baker S."/>
            <person name="Barry K."/>
            <person name="Bills G."/>
            <person name="Bluhm B."/>
            <person name="Cannon C."/>
            <person name="Castanera R."/>
            <person name="Culley D."/>
            <person name="Daum C."/>
            <person name="Ezra D."/>
            <person name="Gonzalez J."/>
            <person name="Henrissat B."/>
            <person name="Kuo A."/>
            <person name="Liang C."/>
            <person name="Lipzen A."/>
            <person name="Lutzoni F."/>
            <person name="Magnuson J."/>
            <person name="Mondo S."/>
            <person name="Nolan M."/>
            <person name="Ohm R."/>
            <person name="Pangilinan J."/>
            <person name="Park H.-J."/>
            <person name="Ramirez L."/>
            <person name="Alfaro M."/>
            <person name="Sun H."/>
            <person name="Tritt A."/>
            <person name="Yoshinaga Y."/>
            <person name="Zwiers L.-H."/>
            <person name="Turgeon B."/>
            <person name="Goodwin S."/>
            <person name="Spatafora J."/>
            <person name="Crous P."/>
            <person name="Grigoriev I."/>
        </authorList>
    </citation>
    <scope>NUCLEOTIDE SEQUENCE</scope>
    <source>
        <strain evidence="2">CBS 115976</strain>
    </source>
</reference>
<organism evidence="2 3">
    <name type="scientific">Microthyrium microscopicum</name>
    <dbReference type="NCBI Taxonomy" id="703497"/>
    <lineage>
        <taxon>Eukaryota</taxon>
        <taxon>Fungi</taxon>
        <taxon>Dikarya</taxon>
        <taxon>Ascomycota</taxon>
        <taxon>Pezizomycotina</taxon>
        <taxon>Dothideomycetes</taxon>
        <taxon>Dothideomycetes incertae sedis</taxon>
        <taxon>Microthyriales</taxon>
        <taxon>Microthyriaceae</taxon>
        <taxon>Microthyrium</taxon>
    </lineage>
</organism>
<feature type="compositionally biased region" description="Basic and acidic residues" evidence="1">
    <location>
        <begin position="359"/>
        <end position="369"/>
    </location>
</feature>
<feature type="compositionally biased region" description="Polar residues" evidence="1">
    <location>
        <begin position="248"/>
        <end position="262"/>
    </location>
</feature>
<name>A0A6A6UAL5_9PEZI</name>
<dbReference type="AlphaFoldDB" id="A0A6A6UAL5"/>
<feature type="compositionally biased region" description="Basic residues" evidence="1">
    <location>
        <begin position="410"/>
        <end position="421"/>
    </location>
</feature>
<dbReference type="OrthoDB" id="5352132at2759"/>
<dbReference type="InterPro" id="IPR013226">
    <property type="entry name" value="Pal1"/>
</dbReference>
<proteinExistence type="predicted"/>
<feature type="compositionally biased region" description="Basic and acidic residues" evidence="1">
    <location>
        <begin position="70"/>
        <end position="107"/>
    </location>
</feature>
<evidence type="ECO:0000313" key="2">
    <source>
        <dbReference type="EMBL" id="KAF2668353.1"/>
    </source>
</evidence>
<evidence type="ECO:0000313" key="3">
    <source>
        <dbReference type="Proteomes" id="UP000799302"/>
    </source>
</evidence>
<dbReference type="PANTHER" id="PTHR28307">
    <property type="entry name" value="PROTEIN PAL1"/>
    <property type="match status" value="1"/>
</dbReference>
<feature type="region of interest" description="Disordered" evidence="1">
    <location>
        <begin position="1"/>
        <end position="116"/>
    </location>
</feature>
<dbReference type="Proteomes" id="UP000799302">
    <property type="component" value="Unassembled WGS sequence"/>
</dbReference>
<sequence length="421" mass="46694">MQRKDDSSRRGPGSSRDRAHHRPNRSEDQPQYKKGPNGLRIPIKPSGRRDSPTKDRRRRNSESSTMEKPLMTKEEWEAKERRKREREARHREREQNRTSKVGDKEIGHSASSRRRKNVHVDVVDKLDVTGGLYGTGSMWHHDGPFDACQPHRNRKKDTFAPMGAFPTNSANQTIGGSGPINNGTHLVQVHGLSTAEGFNDYSQSAAKPFPAMKTALVNPVNRVEPVHGEESLGLGTSTFLEGAPASRQAIQRTQSEQTTTFGDLTRKKSLAMRFRGMSQSKGRYNEPPPQYSKSNFDKGRFQDRSAGISLADGPVGSPMQSPEAPRPATSRNAENNPFESHHDDAYEKKGASIKIAEAGLEKNGGRERSLSSPKSPKRGILERRVTADNSSPEQKPAGGFLNRVKSLKGGPRRAKTERHAS</sequence>
<dbReference type="Pfam" id="PF08316">
    <property type="entry name" value="Pal1"/>
    <property type="match status" value="1"/>
</dbReference>
<keyword evidence="3" id="KW-1185">Reference proteome</keyword>